<name>X0UJD4_9ZZZZ</name>
<dbReference type="AlphaFoldDB" id="X0UJD4"/>
<gene>
    <name evidence="1" type="ORF">S01H1_45428</name>
</gene>
<dbReference type="EMBL" id="BARS01029028">
    <property type="protein sequence ID" value="GAG00448.1"/>
    <property type="molecule type" value="Genomic_DNA"/>
</dbReference>
<accession>X0UJD4</accession>
<proteinExistence type="predicted"/>
<evidence type="ECO:0000313" key="1">
    <source>
        <dbReference type="EMBL" id="GAG00448.1"/>
    </source>
</evidence>
<comment type="caution">
    <text evidence="1">The sequence shown here is derived from an EMBL/GenBank/DDBJ whole genome shotgun (WGS) entry which is preliminary data.</text>
</comment>
<sequence>DYIRVIYREVNNKDKFYQVVNYWVSPKKDEHSVSGLNKLLMNCLNPLEPLFINEFSLTSSELKLGSLYFNEVMGKQVINTKTESLINWADNFCLNKELYENKSIKKLTRKLTRGIKVVIFPNKDLAYKAVYNKFNHSRNPLVSEQSIRELDWKGDLTIKFTK</sequence>
<organism evidence="1">
    <name type="scientific">marine sediment metagenome</name>
    <dbReference type="NCBI Taxonomy" id="412755"/>
    <lineage>
        <taxon>unclassified sequences</taxon>
        <taxon>metagenomes</taxon>
        <taxon>ecological metagenomes</taxon>
    </lineage>
</organism>
<protein>
    <submittedName>
        <fullName evidence="1">Uncharacterized protein</fullName>
    </submittedName>
</protein>
<feature type="non-terminal residue" evidence="1">
    <location>
        <position position="1"/>
    </location>
</feature>
<reference evidence="1" key="1">
    <citation type="journal article" date="2014" name="Front. Microbiol.">
        <title>High frequency of phylogenetically diverse reductive dehalogenase-homologous genes in deep subseafloor sedimentary metagenomes.</title>
        <authorList>
            <person name="Kawai M."/>
            <person name="Futagami T."/>
            <person name="Toyoda A."/>
            <person name="Takaki Y."/>
            <person name="Nishi S."/>
            <person name="Hori S."/>
            <person name="Arai W."/>
            <person name="Tsubouchi T."/>
            <person name="Morono Y."/>
            <person name="Uchiyama I."/>
            <person name="Ito T."/>
            <person name="Fujiyama A."/>
            <person name="Inagaki F."/>
            <person name="Takami H."/>
        </authorList>
    </citation>
    <scope>NUCLEOTIDE SEQUENCE</scope>
    <source>
        <strain evidence="1">Expedition CK06-06</strain>
    </source>
</reference>